<evidence type="ECO:0000313" key="2">
    <source>
        <dbReference type="Proteomes" id="UP000830395"/>
    </source>
</evidence>
<protein>
    <submittedName>
        <fullName evidence="1">Uncharacterized protein</fullName>
    </submittedName>
</protein>
<sequence>MSLHANASQRQGSCQSESRKSSAALHAHVTALRRRERSGGWASPRRGLLLCASELHVWMYLDGNRVTGGKETSSTLMTRTFSLHFPDWMSPMEGELLPQESRI</sequence>
<evidence type="ECO:0000313" key="1">
    <source>
        <dbReference type="EMBL" id="MCJ8746084.1"/>
    </source>
</evidence>
<organism evidence="1 2">
    <name type="scientific">Pangasius djambal</name>
    <dbReference type="NCBI Taxonomy" id="1691987"/>
    <lineage>
        <taxon>Eukaryota</taxon>
        <taxon>Metazoa</taxon>
        <taxon>Chordata</taxon>
        <taxon>Craniata</taxon>
        <taxon>Vertebrata</taxon>
        <taxon>Euteleostomi</taxon>
        <taxon>Actinopterygii</taxon>
        <taxon>Neopterygii</taxon>
        <taxon>Teleostei</taxon>
        <taxon>Ostariophysi</taxon>
        <taxon>Siluriformes</taxon>
        <taxon>Pangasiidae</taxon>
        <taxon>Pangasius</taxon>
    </lineage>
</organism>
<dbReference type="EMBL" id="CM040997">
    <property type="protein sequence ID" value="MCJ8746084.1"/>
    <property type="molecule type" value="Genomic_DNA"/>
</dbReference>
<dbReference type="Proteomes" id="UP000830395">
    <property type="component" value="Chromosome 23"/>
</dbReference>
<gene>
    <name evidence="1" type="ORF">PDJAM_G00137640</name>
</gene>
<comment type="caution">
    <text evidence="1">The sequence shown here is derived from an EMBL/GenBank/DDBJ whole genome shotgun (WGS) entry which is preliminary data.</text>
</comment>
<name>A0ACC5ZE34_9TELE</name>
<accession>A0ACC5ZE34</accession>
<keyword evidence="2" id="KW-1185">Reference proteome</keyword>
<proteinExistence type="predicted"/>
<reference evidence="1" key="1">
    <citation type="submission" date="2020-02" db="EMBL/GenBank/DDBJ databases">
        <title>Genome sequencing of the panga catfish, Pangasius djambal.</title>
        <authorList>
            <person name="Wen M."/>
            <person name="Zahm M."/>
            <person name="Roques C."/>
            <person name="Cabau C."/>
            <person name="Klopp C."/>
            <person name="Donnadieu C."/>
            <person name="Jouanno E."/>
            <person name="Avarre J.-C."/>
            <person name="Campet M."/>
            <person name="Ha T."/>
            <person name="Dugue R."/>
            <person name="Lampietro C."/>
            <person name="Louis A."/>
            <person name="Herpin A."/>
            <person name="Echchiki A."/>
            <person name="Berthelot C."/>
            <person name="Parey E."/>
            <person name="Roest-Crollius H."/>
            <person name="Braasch I."/>
            <person name="Postlethwait J.H."/>
            <person name="Bobe J."/>
            <person name="Montfort J."/>
            <person name="Bouchez O."/>
            <person name="Begum T."/>
            <person name="Schartl M."/>
            <person name="Gustiano R."/>
            <person name="Guiguen Y."/>
        </authorList>
    </citation>
    <scope>NUCLEOTIDE SEQUENCE</scope>
    <source>
        <strain evidence="1">Pdj_M5554</strain>
    </source>
</reference>